<dbReference type="Proteomes" id="UP000005801">
    <property type="component" value="Unassembled WGS sequence"/>
</dbReference>
<name>A6G8Q8_9BACT</name>
<keyword evidence="3" id="KW-1185">Reference proteome</keyword>
<evidence type="ECO:0000313" key="2">
    <source>
        <dbReference type="EMBL" id="EDM77718.1"/>
    </source>
</evidence>
<accession>A6G8Q8</accession>
<evidence type="ECO:0000313" key="3">
    <source>
        <dbReference type="Proteomes" id="UP000005801"/>
    </source>
</evidence>
<sequence>MSEPELLVYAAATMNGWKPLTLLEELRELDPSFDYAPRPIDFIAENASKFRVGDVGQGGRSSSTATKVVGGSGRARSG</sequence>
<feature type="region of interest" description="Disordered" evidence="1">
    <location>
        <begin position="53"/>
        <end position="78"/>
    </location>
</feature>
<dbReference type="AlphaFoldDB" id="A6G8Q8"/>
<comment type="caution">
    <text evidence="2">The sequence shown here is derived from an EMBL/GenBank/DDBJ whole genome shotgun (WGS) entry which is preliminary data.</text>
</comment>
<protein>
    <submittedName>
        <fullName evidence="2">Uncharacterized protein</fullName>
    </submittedName>
</protein>
<dbReference type="STRING" id="391625.PPSIR1_38676"/>
<dbReference type="RefSeq" id="WP_006973103.1">
    <property type="nucleotide sequence ID" value="NZ_ABCS01000041.1"/>
</dbReference>
<proteinExistence type="predicted"/>
<organism evidence="2 3">
    <name type="scientific">Plesiocystis pacifica SIR-1</name>
    <dbReference type="NCBI Taxonomy" id="391625"/>
    <lineage>
        <taxon>Bacteria</taxon>
        <taxon>Pseudomonadati</taxon>
        <taxon>Myxococcota</taxon>
        <taxon>Polyangia</taxon>
        <taxon>Nannocystales</taxon>
        <taxon>Nannocystaceae</taxon>
        <taxon>Plesiocystis</taxon>
    </lineage>
</organism>
<evidence type="ECO:0000256" key="1">
    <source>
        <dbReference type="SAM" id="MobiDB-lite"/>
    </source>
</evidence>
<dbReference type="EMBL" id="ABCS01000041">
    <property type="protein sequence ID" value="EDM77718.1"/>
    <property type="molecule type" value="Genomic_DNA"/>
</dbReference>
<reference evidence="2 3" key="1">
    <citation type="submission" date="2007-06" db="EMBL/GenBank/DDBJ databases">
        <authorList>
            <person name="Shimkets L."/>
            <person name="Ferriera S."/>
            <person name="Johnson J."/>
            <person name="Kravitz S."/>
            <person name="Beeson K."/>
            <person name="Sutton G."/>
            <person name="Rogers Y.-H."/>
            <person name="Friedman R."/>
            <person name="Frazier M."/>
            <person name="Venter J.C."/>
        </authorList>
    </citation>
    <scope>NUCLEOTIDE SEQUENCE [LARGE SCALE GENOMIC DNA]</scope>
    <source>
        <strain evidence="2 3">SIR-1</strain>
    </source>
</reference>
<gene>
    <name evidence="2" type="ORF">PPSIR1_38676</name>
</gene>